<evidence type="ECO:0000313" key="2">
    <source>
        <dbReference type="EMBL" id="KAF2845792.1"/>
    </source>
</evidence>
<reference evidence="2" key="1">
    <citation type="submission" date="2020-01" db="EMBL/GenBank/DDBJ databases">
        <authorList>
            <consortium name="DOE Joint Genome Institute"/>
            <person name="Haridas S."/>
            <person name="Albert R."/>
            <person name="Binder M."/>
            <person name="Bloem J."/>
            <person name="Labutti K."/>
            <person name="Salamov A."/>
            <person name="Andreopoulos B."/>
            <person name="Baker S.E."/>
            <person name="Barry K."/>
            <person name="Bills G."/>
            <person name="Bluhm B.H."/>
            <person name="Cannon C."/>
            <person name="Castanera R."/>
            <person name="Culley D.E."/>
            <person name="Daum C."/>
            <person name="Ezra D."/>
            <person name="Gonzalez J.B."/>
            <person name="Henrissat B."/>
            <person name="Kuo A."/>
            <person name="Liang C."/>
            <person name="Lipzen A."/>
            <person name="Lutzoni F."/>
            <person name="Magnuson J."/>
            <person name="Mondo S."/>
            <person name="Nolan M."/>
            <person name="Ohm R."/>
            <person name="Pangilinan J."/>
            <person name="Park H.-J."/>
            <person name="Ramirez L."/>
            <person name="Alfaro M."/>
            <person name="Sun H."/>
            <person name="Tritt A."/>
            <person name="Yoshinaga Y."/>
            <person name="Zwiers L.-H."/>
            <person name="Turgeon B.G."/>
            <person name="Goodwin S.B."/>
            <person name="Spatafora J.W."/>
            <person name="Crous P.W."/>
            <person name="Grigoriev I.V."/>
        </authorList>
    </citation>
    <scope>NUCLEOTIDE SEQUENCE</scope>
    <source>
        <strain evidence="2">IPT5</strain>
    </source>
</reference>
<proteinExistence type="predicted"/>
<gene>
    <name evidence="2" type="ORF">T440DRAFT_543490</name>
</gene>
<dbReference type="AlphaFoldDB" id="A0A6A7ARP5"/>
<keyword evidence="1" id="KW-0472">Membrane</keyword>
<protein>
    <submittedName>
        <fullName evidence="2">Uncharacterized protein</fullName>
    </submittedName>
</protein>
<keyword evidence="1" id="KW-1133">Transmembrane helix</keyword>
<dbReference type="EMBL" id="MU006342">
    <property type="protein sequence ID" value="KAF2845792.1"/>
    <property type="molecule type" value="Genomic_DNA"/>
</dbReference>
<keyword evidence="1" id="KW-0812">Transmembrane</keyword>
<dbReference type="OrthoDB" id="4770059at2759"/>
<keyword evidence="3" id="KW-1185">Reference proteome</keyword>
<organism evidence="2 3">
    <name type="scientific">Plenodomus tracheiphilus IPT5</name>
    <dbReference type="NCBI Taxonomy" id="1408161"/>
    <lineage>
        <taxon>Eukaryota</taxon>
        <taxon>Fungi</taxon>
        <taxon>Dikarya</taxon>
        <taxon>Ascomycota</taxon>
        <taxon>Pezizomycotina</taxon>
        <taxon>Dothideomycetes</taxon>
        <taxon>Pleosporomycetidae</taxon>
        <taxon>Pleosporales</taxon>
        <taxon>Pleosporineae</taxon>
        <taxon>Leptosphaeriaceae</taxon>
        <taxon>Plenodomus</taxon>
    </lineage>
</organism>
<accession>A0A6A7ARP5</accession>
<name>A0A6A7ARP5_9PLEO</name>
<evidence type="ECO:0000256" key="1">
    <source>
        <dbReference type="SAM" id="Phobius"/>
    </source>
</evidence>
<dbReference type="Proteomes" id="UP000799423">
    <property type="component" value="Unassembled WGS sequence"/>
</dbReference>
<evidence type="ECO:0000313" key="3">
    <source>
        <dbReference type="Proteomes" id="UP000799423"/>
    </source>
</evidence>
<sequence length="367" mass="38765">MPLAAATSVSAPPTWYNVSEYSHTTVITVTTLYNSKTQNVPPLLTWKEPFECKDRWMLIDNGPTLLSTHGATTIFQTRTPLGTVTSIITESPTPVVVTSAPPILTSAILKVIRNAIVVVKRQEPQISGSVPPYITRAFQYTAWSLDSDPLFEACRPYSSFSLYSPGMCPDGQTVAEVTEVHATGTGTSTTVHTYWHASCCSRQTSGMTFGSDVSRFCISTITSAIPAHVDLIKSHSDSNAEPVYESLLSTFTGSVGSESDGYSTSTISEITTLTHGLAVGDPVVIAWAMEDFSKFPASYATSLAGKIGVVLAQTAPPEAASSSSLARQTGLNESVPPPPLATGTKVGIGVCAALGVAVMVGFVVFIL</sequence>
<feature type="transmembrane region" description="Helical" evidence="1">
    <location>
        <begin position="346"/>
        <end position="366"/>
    </location>
</feature>